<protein>
    <submittedName>
        <fullName evidence="6">Transcriptional regulator, TetR family</fullName>
    </submittedName>
</protein>
<accession>M6DE69</accession>
<proteinExistence type="predicted"/>
<dbReference type="PANTHER" id="PTHR47506">
    <property type="entry name" value="TRANSCRIPTIONAL REGULATORY PROTEIN"/>
    <property type="match status" value="1"/>
</dbReference>
<dbReference type="PATRIC" id="fig|1218565.3.peg.796"/>
<dbReference type="EMBL" id="ANIK01000015">
    <property type="protein sequence ID" value="EMJ96855.1"/>
    <property type="molecule type" value="Genomic_DNA"/>
</dbReference>
<keyword evidence="1" id="KW-0805">Transcription regulation</keyword>
<dbReference type="Proteomes" id="UP000011988">
    <property type="component" value="Unassembled WGS sequence"/>
</dbReference>
<evidence type="ECO:0000256" key="4">
    <source>
        <dbReference type="PROSITE-ProRule" id="PRU00335"/>
    </source>
</evidence>
<dbReference type="AlphaFoldDB" id="M6DE69"/>
<dbReference type="RefSeq" id="WP_017809061.1">
    <property type="nucleotide sequence ID" value="NZ_ANIK01000015.1"/>
</dbReference>
<sequence length="205" mass="23720">MAQNFDKQSNPYDRLMTSALDLFYQRGYSGTSTNQLIADSGTHKASFYRYFQSKEEIALEYLKLQGENFENGLQRMMERSASWEEFIHTWNSLLLKQVKSGKFIGCPIARFLNSVEERNEEFELVAERILHNWIQVFESYFESEKKKGHLDSALNSLSAAKKILKLFQGSSQLFRITGKHEYFQELKTEMVEVLGGKKSKVAPSS</sequence>
<dbReference type="Gene3D" id="1.10.357.10">
    <property type="entry name" value="Tetracycline Repressor, domain 2"/>
    <property type="match status" value="1"/>
</dbReference>
<evidence type="ECO:0000256" key="2">
    <source>
        <dbReference type="ARBA" id="ARBA00023125"/>
    </source>
</evidence>
<evidence type="ECO:0000259" key="5">
    <source>
        <dbReference type="PROSITE" id="PS50977"/>
    </source>
</evidence>
<dbReference type="SUPFAM" id="SSF48498">
    <property type="entry name" value="Tetracyclin repressor-like, C-terminal domain"/>
    <property type="match status" value="1"/>
</dbReference>
<evidence type="ECO:0000313" key="7">
    <source>
        <dbReference type="Proteomes" id="UP000011988"/>
    </source>
</evidence>
<evidence type="ECO:0000256" key="3">
    <source>
        <dbReference type="ARBA" id="ARBA00023163"/>
    </source>
</evidence>
<evidence type="ECO:0000313" key="6">
    <source>
        <dbReference type="EMBL" id="EMJ96855.1"/>
    </source>
</evidence>
<keyword evidence="3" id="KW-0804">Transcription</keyword>
<reference evidence="6 7" key="1">
    <citation type="submission" date="2013-01" db="EMBL/GenBank/DDBJ databases">
        <authorList>
            <person name="Harkins D.M."/>
            <person name="Durkin A.S."/>
            <person name="Brinkac L.M."/>
            <person name="Haft D.H."/>
            <person name="Selengut J.D."/>
            <person name="Sanka R."/>
            <person name="DePew J."/>
            <person name="Purushe J."/>
            <person name="Galloway R.L."/>
            <person name="Vinetz J.M."/>
            <person name="Sutton G.G."/>
            <person name="Nierman W.C."/>
            <person name="Fouts D.E."/>
        </authorList>
    </citation>
    <scope>NUCLEOTIDE SEQUENCE [LARGE SCALE GENOMIC DNA]</scope>
    <source>
        <strain evidence="6 7">79601</strain>
    </source>
</reference>
<keyword evidence="2 4" id="KW-0238">DNA-binding</keyword>
<dbReference type="OrthoDB" id="116240at2"/>
<dbReference type="GO" id="GO:0003677">
    <property type="term" value="F:DNA binding"/>
    <property type="evidence" value="ECO:0007669"/>
    <property type="project" value="UniProtKB-UniRule"/>
</dbReference>
<dbReference type="InterPro" id="IPR036271">
    <property type="entry name" value="Tet_transcr_reg_TetR-rel_C_sf"/>
</dbReference>
<evidence type="ECO:0000256" key="1">
    <source>
        <dbReference type="ARBA" id="ARBA00023015"/>
    </source>
</evidence>
<dbReference type="InterPro" id="IPR009057">
    <property type="entry name" value="Homeodomain-like_sf"/>
</dbReference>
<dbReference type="PROSITE" id="PS50977">
    <property type="entry name" value="HTH_TETR_2"/>
    <property type="match status" value="1"/>
</dbReference>
<dbReference type="InterPro" id="IPR001647">
    <property type="entry name" value="HTH_TetR"/>
</dbReference>
<gene>
    <name evidence="6" type="ORF">LEP1GSC194_2045</name>
</gene>
<feature type="domain" description="HTH tetR-type" evidence="5">
    <location>
        <begin position="9"/>
        <end position="69"/>
    </location>
</feature>
<dbReference type="Pfam" id="PF00440">
    <property type="entry name" value="TetR_N"/>
    <property type="match status" value="1"/>
</dbReference>
<comment type="caution">
    <text evidence="6">The sequence shown here is derived from an EMBL/GenBank/DDBJ whole genome shotgun (WGS) entry which is preliminary data.</text>
</comment>
<feature type="DNA-binding region" description="H-T-H motif" evidence="4">
    <location>
        <begin position="32"/>
        <end position="51"/>
    </location>
</feature>
<organism evidence="6 7">
    <name type="scientific">Leptospira alstonii serovar Sichuan str. 79601</name>
    <dbReference type="NCBI Taxonomy" id="1218565"/>
    <lineage>
        <taxon>Bacteria</taxon>
        <taxon>Pseudomonadati</taxon>
        <taxon>Spirochaetota</taxon>
        <taxon>Spirochaetia</taxon>
        <taxon>Leptospirales</taxon>
        <taxon>Leptospiraceae</taxon>
        <taxon>Leptospira</taxon>
    </lineage>
</organism>
<dbReference type="SUPFAM" id="SSF46689">
    <property type="entry name" value="Homeodomain-like"/>
    <property type="match status" value="1"/>
</dbReference>
<name>M6DE69_9LEPT</name>
<dbReference type="PRINTS" id="PR00455">
    <property type="entry name" value="HTHTETR"/>
</dbReference>
<dbReference type="PANTHER" id="PTHR47506:SF1">
    <property type="entry name" value="HTH-TYPE TRANSCRIPTIONAL REGULATOR YJDC"/>
    <property type="match status" value="1"/>
</dbReference>